<dbReference type="FunFam" id="3.30.559.30:FF:000001">
    <property type="entry name" value="Non-ribosomal peptide synthetase"/>
    <property type="match status" value="1"/>
</dbReference>
<dbReference type="Proteomes" id="UP000292639">
    <property type="component" value="Unassembled WGS sequence"/>
</dbReference>
<dbReference type="PANTHER" id="PTHR45398">
    <property type="match status" value="1"/>
</dbReference>
<dbReference type="InterPro" id="IPR023213">
    <property type="entry name" value="CAT-like_dom_sf"/>
</dbReference>
<keyword evidence="2" id="KW-0597">Phosphoprotein</keyword>
<dbReference type="Gene3D" id="3.40.50.12780">
    <property type="entry name" value="N-terminal domain of ligase-like"/>
    <property type="match status" value="1"/>
</dbReference>
<dbReference type="InterPro" id="IPR001242">
    <property type="entry name" value="Condensation_dom"/>
</dbReference>
<dbReference type="CDD" id="cd19531">
    <property type="entry name" value="LCL_NRPS-like"/>
    <property type="match status" value="1"/>
</dbReference>
<protein>
    <submittedName>
        <fullName evidence="5">Non-ribosomal peptide synthetase</fullName>
    </submittedName>
</protein>
<evidence type="ECO:0000313" key="5">
    <source>
        <dbReference type="EMBL" id="TBU87409.1"/>
    </source>
</evidence>
<sequence length="590" mass="67496">MSPQNLEITRRFIFLSLEQRRQFLLKLQSKGMSFAQLPIPQVRQELERLPLSYAQQRQWFLWQLEPESTAYNMPVALRLKGELHIEALRSSFDALIAQHETLRTTIRQDSEQGRQVVHPRIDLALDQEYLEKVDEALIQFKVEEEVAKPFDLEHGPLLRVKLLRLAEDDHVLVLTLHHIVSDGWSMPIMVDELVQLYEGYRIGQATNLPELPIQYADYAIWQRSWMEAGEQERQLAYWKAQLGEEQPVLELPTDRPRPSVQSHTGAILYIELGDDLAKSLKHLAQQQGVTLFMLLLASFQALLHRYSGQDDIRVGIPNANRNRLETEGLIGFFVNTQVLKAEFDLQTTFGELLQQVQQAVLAAQAHQDLPFEQLVEALHPERSLSHSPLFQVMYNHQNQLKGESRRLPGLEVEGLILEGHTAKFDLTLDTFEHEQGIGASLSYATALFDKPTIERLARHWLNLLEGITNRPSQRVAELPLLSKEEQQQIIYDWNRTEASYPSDQCLHQLIEVQAEKAPDAVAVIFDNQELSYRQLNQKANQLAHKLRELGVGPDVLVGIAVERSFEMVVGLLAILKAGGAYVPLDPEYPQ</sequence>
<gene>
    <name evidence="5" type="ORF">DNJ96_19025</name>
</gene>
<evidence type="ECO:0000256" key="1">
    <source>
        <dbReference type="ARBA" id="ARBA00022450"/>
    </source>
</evidence>
<feature type="non-terminal residue" evidence="5">
    <location>
        <position position="590"/>
    </location>
</feature>
<feature type="domain" description="Condensation" evidence="4">
    <location>
        <begin position="48"/>
        <end position="489"/>
    </location>
</feature>
<evidence type="ECO:0000259" key="4">
    <source>
        <dbReference type="Pfam" id="PF00668"/>
    </source>
</evidence>
<dbReference type="RefSeq" id="WP_165491665.1">
    <property type="nucleotide sequence ID" value="NZ_QJUO01000066.1"/>
</dbReference>
<feature type="domain" description="AMP-dependent synthetase/ligase" evidence="3">
    <location>
        <begin position="511"/>
        <end position="589"/>
    </location>
</feature>
<dbReference type="SUPFAM" id="SSF52777">
    <property type="entry name" value="CoA-dependent acyltransferases"/>
    <property type="match status" value="2"/>
</dbReference>
<dbReference type="Pfam" id="PF00501">
    <property type="entry name" value="AMP-binding"/>
    <property type="match status" value="1"/>
</dbReference>
<comment type="caution">
    <text evidence="5">The sequence shown here is derived from an EMBL/GenBank/DDBJ whole genome shotgun (WGS) entry which is preliminary data.</text>
</comment>
<dbReference type="FunFam" id="3.30.559.10:FF:000012">
    <property type="entry name" value="Non-ribosomal peptide synthetase"/>
    <property type="match status" value="1"/>
</dbReference>
<dbReference type="SUPFAM" id="SSF56801">
    <property type="entry name" value="Acetyl-CoA synthetase-like"/>
    <property type="match status" value="1"/>
</dbReference>
<proteinExistence type="predicted"/>
<dbReference type="AlphaFoldDB" id="A0A4Q9QV98"/>
<reference evidence="5 6" key="1">
    <citation type="submission" date="2018-06" db="EMBL/GenBank/DDBJ databases">
        <title>Three novel Pseudomonas species isolated from symptomatic oak.</title>
        <authorList>
            <person name="Bueno-Gonzalez V."/>
            <person name="Brady C."/>
        </authorList>
    </citation>
    <scope>NUCLEOTIDE SEQUENCE [LARGE SCALE GENOMIC DNA]</scope>
    <source>
        <strain evidence="5 6">P17C</strain>
    </source>
</reference>
<organism evidence="5 6">
    <name type="scientific">Stutzerimonas kirkiae</name>
    <dbReference type="NCBI Taxonomy" id="2211392"/>
    <lineage>
        <taxon>Bacteria</taxon>
        <taxon>Pseudomonadati</taxon>
        <taxon>Pseudomonadota</taxon>
        <taxon>Gammaproteobacteria</taxon>
        <taxon>Pseudomonadales</taxon>
        <taxon>Pseudomonadaceae</taxon>
        <taxon>Stutzerimonas</taxon>
    </lineage>
</organism>
<keyword evidence="1" id="KW-0596">Phosphopantetheine</keyword>
<dbReference type="InterPro" id="IPR000873">
    <property type="entry name" value="AMP-dep_synth/lig_dom"/>
</dbReference>
<keyword evidence="6" id="KW-1185">Reference proteome</keyword>
<dbReference type="PANTHER" id="PTHR45398:SF1">
    <property type="entry name" value="ENZYME, PUTATIVE (JCVI)-RELATED"/>
    <property type="match status" value="1"/>
</dbReference>
<evidence type="ECO:0000256" key="2">
    <source>
        <dbReference type="ARBA" id="ARBA00022553"/>
    </source>
</evidence>
<dbReference type="EMBL" id="QJUP01000053">
    <property type="protein sequence ID" value="TBU87409.1"/>
    <property type="molecule type" value="Genomic_DNA"/>
</dbReference>
<dbReference type="InterPro" id="IPR042099">
    <property type="entry name" value="ANL_N_sf"/>
</dbReference>
<dbReference type="GO" id="GO:0003824">
    <property type="term" value="F:catalytic activity"/>
    <property type="evidence" value="ECO:0007669"/>
    <property type="project" value="InterPro"/>
</dbReference>
<evidence type="ECO:0000259" key="3">
    <source>
        <dbReference type="Pfam" id="PF00501"/>
    </source>
</evidence>
<evidence type="ECO:0000313" key="6">
    <source>
        <dbReference type="Proteomes" id="UP000292639"/>
    </source>
</evidence>
<dbReference type="Gene3D" id="3.30.559.30">
    <property type="entry name" value="Nonribosomal peptide synthetase, condensation domain"/>
    <property type="match status" value="1"/>
</dbReference>
<dbReference type="Pfam" id="PF00668">
    <property type="entry name" value="Condensation"/>
    <property type="match status" value="1"/>
</dbReference>
<dbReference type="Gene3D" id="3.30.559.10">
    <property type="entry name" value="Chloramphenicol acetyltransferase-like domain"/>
    <property type="match status" value="1"/>
</dbReference>
<name>A0A4Q9QV98_9GAMM</name>
<accession>A0A4Q9QV98</accession>